<dbReference type="PANTHER" id="PTHR42718:SF42">
    <property type="entry name" value="EXPORT PROTEIN"/>
    <property type="match status" value="1"/>
</dbReference>
<dbReference type="PROSITE" id="PS50850">
    <property type="entry name" value="MFS"/>
    <property type="match status" value="1"/>
</dbReference>
<dbReference type="OrthoDB" id="9781469at2"/>
<proteinExistence type="predicted"/>
<feature type="transmembrane region" description="Helical" evidence="5">
    <location>
        <begin position="299"/>
        <end position="316"/>
    </location>
</feature>
<evidence type="ECO:0000256" key="2">
    <source>
        <dbReference type="ARBA" id="ARBA00022692"/>
    </source>
</evidence>
<reference evidence="7 8" key="1">
    <citation type="journal article" date="2009" name="Stand. Genomic Sci.">
        <title>Complete genome sequence of Stackebrandtia nassauensis type strain (LLR-40K-21).</title>
        <authorList>
            <person name="Munk C."/>
            <person name="Lapidus A."/>
            <person name="Copeland A."/>
            <person name="Jando M."/>
            <person name="Mayilraj S."/>
            <person name="Glavina Del Rio T."/>
            <person name="Nolan M."/>
            <person name="Chen F."/>
            <person name="Lucas S."/>
            <person name="Tice H."/>
            <person name="Cheng J.F."/>
            <person name="Han C."/>
            <person name="Detter J.C."/>
            <person name="Bruce D."/>
            <person name="Goodwin L."/>
            <person name="Chain P."/>
            <person name="Pitluck S."/>
            <person name="Goker M."/>
            <person name="Ovchinikova G."/>
            <person name="Pati A."/>
            <person name="Ivanova N."/>
            <person name="Mavromatis K."/>
            <person name="Chen A."/>
            <person name="Palaniappan K."/>
            <person name="Land M."/>
            <person name="Hauser L."/>
            <person name="Chang Y.J."/>
            <person name="Jeffries C.D."/>
            <person name="Bristow J."/>
            <person name="Eisen J.A."/>
            <person name="Markowitz V."/>
            <person name="Hugenholtz P."/>
            <person name="Kyrpides N.C."/>
            <person name="Klenk H.P."/>
        </authorList>
    </citation>
    <scope>NUCLEOTIDE SEQUENCE [LARGE SCALE GENOMIC DNA]</scope>
    <source>
        <strain evidence="8">DSM 44728 / CIP 108903 / NRRL B-16338 / NBRC 102104 / LLR-40K-21</strain>
    </source>
</reference>
<comment type="subcellular location">
    <subcellularLocation>
        <location evidence="1">Cell membrane</location>
        <topology evidence="1">Multi-pass membrane protein</topology>
    </subcellularLocation>
</comment>
<feature type="transmembrane region" description="Helical" evidence="5">
    <location>
        <begin position="107"/>
        <end position="126"/>
    </location>
</feature>
<feature type="transmembrane region" description="Helical" evidence="5">
    <location>
        <begin position="164"/>
        <end position="185"/>
    </location>
</feature>
<feature type="transmembrane region" description="Helical" evidence="5">
    <location>
        <begin position="352"/>
        <end position="377"/>
    </location>
</feature>
<dbReference type="RefSeq" id="WP_013016907.1">
    <property type="nucleotide sequence ID" value="NC_013947.1"/>
</dbReference>
<evidence type="ECO:0000313" key="8">
    <source>
        <dbReference type="Proteomes" id="UP000000844"/>
    </source>
</evidence>
<dbReference type="Gene3D" id="1.20.1720.10">
    <property type="entry name" value="Multidrug resistance protein D"/>
    <property type="match status" value="1"/>
</dbReference>
<evidence type="ECO:0000313" key="7">
    <source>
        <dbReference type="EMBL" id="ADD41336.1"/>
    </source>
</evidence>
<organism evidence="7 8">
    <name type="scientific">Stackebrandtia nassauensis (strain DSM 44728 / CIP 108903 / NRRL B-16338 / NBRC 102104 / LLR-40K-21)</name>
    <dbReference type="NCBI Taxonomy" id="446470"/>
    <lineage>
        <taxon>Bacteria</taxon>
        <taxon>Bacillati</taxon>
        <taxon>Actinomycetota</taxon>
        <taxon>Actinomycetes</taxon>
        <taxon>Glycomycetales</taxon>
        <taxon>Glycomycetaceae</taxon>
        <taxon>Stackebrandtia</taxon>
    </lineage>
</organism>
<evidence type="ECO:0000256" key="1">
    <source>
        <dbReference type="ARBA" id="ARBA00004651"/>
    </source>
</evidence>
<dbReference type="InterPro" id="IPR011701">
    <property type="entry name" value="MFS"/>
</dbReference>
<protein>
    <submittedName>
        <fullName evidence="7">Major facilitator superfamily MFS_1</fullName>
    </submittedName>
</protein>
<dbReference type="AlphaFoldDB" id="D3PX73"/>
<dbReference type="PANTHER" id="PTHR42718">
    <property type="entry name" value="MAJOR FACILITATOR SUPERFAMILY MULTIDRUG TRANSPORTER MFSC"/>
    <property type="match status" value="1"/>
</dbReference>
<feature type="transmembrane region" description="Helical" evidence="5">
    <location>
        <begin position="46"/>
        <end position="65"/>
    </location>
</feature>
<sequence length="503" mass="52186">MTTKNPRRWWILGALCLSLLVLTIDNMILTLAIPALMSDLGASPASVQWILDAYILVFAGALLTAGSMSDRFGRRRFLNIGLSILGVASLLAAFAEEPWQVVACRAVMGLGAAIAMPSTLSILINVFEDDERRKAMSIWGMVSMLGIVLGPAAGGLLLEHFGWASAFLINVPLAIIGIISAVILIPESKGPARPSDPVGAVLSVAGMAALVFALIQIPHEGWSNRVVAAAVAAVVILAVFVVWELKREYPMLPLGIFRSRDFTGASLACVLIVFTNGAVMLALTQYLQLVLGFSPMTSALAFAPMAVVVGIVNPLAATVGKHISNKTLTVVGLLVIAGSFVILSMTGPEDGYGWLILGLVTVGVGTGLTTPAVYATLTSAIPPEHAGVGSAVNDTIQQGGMALGVAALGSVLSSAYTDALPSDVPEAARGSLTDALALAERTGATDLVRVARDAFLESQSTVFTVAAAMSVLGAVFALIVLRRKTSGPVEEASAEAELETSQV</sequence>
<dbReference type="GO" id="GO:0005886">
    <property type="term" value="C:plasma membrane"/>
    <property type="evidence" value="ECO:0007669"/>
    <property type="project" value="UniProtKB-SubCell"/>
</dbReference>
<feature type="domain" description="Major facilitator superfamily (MFS) profile" evidence="6">
    <location>
        <begin position="11"/>
        <end position="485"/>
    </location>
</feature>
<dbReference type="Gene3D" id="1.20.1250.20">
    <property type="entry name" value="MFS general substrate transporter like domains"/>
    <property type="match status" value="1"/>
</dbReference>
<keyword evidence="8" id="KW-1185">Reference proteome</keyword>
<dbReference type="GO" id="GO:0022857">
    <property type="term" value="F:transmembrane transporter activity"/>
    <property type="evidence" value="ECO:0007669"/>
    <property type="project" value="InterPro"/>
</dbReference>
<feature type="transmembrane region" description="Helical" evidence="5">
    <location>
        <begin position="264"/>
        <end position="287"/>
    </location>
</feature>
<dbReference type="eggNOG" id="COG0477">
    <property type="taxonomic scope" value="Bacteria"/>
</dbReference>
<feature type="transmembrane region" description="Helical" evidence="5">
    <location>
        <begin position="462"/>
        <end position="481"/>
    </location>
</feature>
<dbReference type="CDD" id="cd17321">
    <property type="entry name" value="MFS_MMR_MDR_like"/>
    <property type="match status" value="1"/>
</dbReference>
<dbReference type="KEGG" id="sna:Snas_1633"/>
<feature type="transmembrane region" description="Helical" evidence="5">
    <location>
        <begin position="197"/>
        <end position="217"/>
    </location>
</feature>
<evidence type="ECO:0000256" key="5">
    <source>
        <dbReference type="SAM" id="Phobius"/>
    </source>
</evidence>
<dbReference type="Pfam" id="PF07690">
    <property type="entry name" value="MFS_1"/>
    <property type="match status" value="1"/>
</dbReference>
<dbReference type="InterPro" id="IPR036259">
    <property type="entry name" value="MFS_trans_sf"/>
</dbReference>
<feature type="transmembrane region" description="Helical" evidence="5">
    <location>
        <begin position="77"/>
        <end position="95"/>
    </location>
</feature>
<dbReference type="STRING" id="446470.Snas_1633"/>
<evidence type="ECO:0000259" key="6">
    <source>
        <dbReference type="PROSITE" id="PS50850"/>
    </source>
</evidence>
<name>D3PX73_STANL</name>
<dbReference type="EMBL" id="CP001778">
    <property type="protein sequence ID" value="ADD41336.1"/>
    <property type="molecule type" value="Genomic_DNA"/>
</dbReference>
<evidence type="ECO:0000256" key="4">
    <source>
        <dbReference type="ARBA" id="ARBA00023136"/>
    </source>
</evidence>
<dbReference type="InterPro" id="IPR020846">
    <property type="entry name" value="MFS_dom"/>
</dbReference>
<gene>
    <name evidence="7" type="ordered locus">Snas_1633</name>
</gene>
<evidence type="ECO:0000256" key="3">
    <source>
        <dbReference type="ARBA" id="ARBA00022989"/>
    </source>
</evidence>
<accession>D3PX73</accession>
<keyword evidence="4 5" id="KW-0472">Membrane</keyword>
<keyword evidence="2 5" id="KW-0812">Transmembrane</keyword>
<keyword evidence="3 5" id="KW-1133">Transmembrane helix</keyword>
<feature type="transmembrane region" description="Helical" evidence="5">
    <location>
        <begin position="138"/>
        <end position="158"/>
    </location>
</feature>
<dbReference type="HOGENOM" id="CLU_000960_28_2_11"/>
<dbReference type="Proteomes" id="UP000000844">
    <property type="component" value="Chromosome"/>
</dbReference>
<feature type="transmembrane region" description="Helical" evidence="5">
    <location>
        <begin position="328"/>
        <end position="346"/>
    </location>
</feature>
<feature type="transmembrane region" description="Helical" evidence="5">
    <location>
        <begin position="223"/>
        <end position="243"/>
    </location>
</feature>
<dbReference type="SUPFAM" id="SSF103473">
    <property type="entry name" value="MFS general substrate transporter"/>
    <property type="match status" value="1"/>
</dbReference>